<dbReference type="PANTHER" id="PTHR42791:SF1">
    <property type="entry name" value="N-ACETYLTRANSFERASE DOMAIN-CONTAINING PROTEIN"/>
    <property type="match status" value="1"/>
</dbReference>
<keyword evidence="2" id="KW-0689">Ribosomal protein</keyword>
<dbReference type="AlphaFoldDB" id="A0A840IFI1"/>
<dbReference type="GO" id="GO:0016747">
    <property type="term" value="F:acyltransferase activity, transferring groups other than amino-acyl groups"/>
    <property type="evidence" value="ECO:0007669"/>
    <property type="project" value="InterPro"/>
</dbReference>
<dbReference type="EMBL" id="JACHNU010000003">
    <property type="protein sequence ID" value="MBB4662981.1"/>
    <property type="molecule type" value="Genomic_DNA"/>
</dbReference>
<dbReference type="Proteomes" id="UP000585272">
    <property type="component" value="Unassembled WGS sequence"/>
</dbReference>
<dbReference type="InterPro" id="IPR016181">
    <property type="entry name" value="Acyl_CoA_acyltransferase"/>
</dbReference>
<evidence type="ECO:0000313" key="2">
    <source>
        <dbReference type="EMBL" id="MBB4662981.1"/>
    </source>
</evidence>
<dbReference type="InterPro" id="IPR052523">
    <property type="entry name" value="Trichothecene_AcTrans"/>
</dbReference>
<dbReference type="CDD" id="cd04301">
    <property type="entry name" value="NAT_SF"/>
    <property type="match status" value="1"/>
</dbReference>
<comment type="caution">
    <text evidence="2">The sequence shown here is derived from an EMBL/GenBank/DDBJ whole genome shotgun (WGS) entry which is preliminary data.</text>
</comment>
<name>A0A840IFI1_9ACTN</name>
<dbReference type="PANTHER" id="PTHR42791">
    <property type="entry name" value="GNAT FAMILY ACETYLTRANSFERASE"/>
    <property type="match status" value="1"/>
</dbReference>
<dbReference type="GO" id="GO:0005840">
    <property type="term" value="C:ribosome"/>
    <property type="evidence" value="ECO:0007669"/>
    <property type="project" value="UniProtKB-KW"/>
</dbReference>
<dbReference type="InterPro" id="IPR000182">
    <property type="entry name" value="GNAT_dom"/>
</dbReference>
<dbReference type="Pfam" id="PF00583">
    <property type="entry name" value="Acetyltransf_1"/>
    <property type="match status" value="1"/>
</dbReference>
<keyword evidence="2" id="KW-0687">Ribonucleoprotein</keyword>
<keyword evidence="3" id="KW-1185">Reference proteome</keyword>
<accession>A0A840IFI1</accession>
<dbReference type="RefSeq" id="WP_183342644.1">
    <property type="nucleotide sequence ID" value="NZ_JACHNU010000003.1"/>
</dbReference>
<organism evidence="2 3">
    <name type="scientific">Conexibacter arvalis</name>
    <dbReference type="NCBI Taxonomy" id="912552"/>
    <lineage>
        <taxon>Bacteria</taxon>
        <taxon>Bacillati</taxon>
        <taxon>Actinomycetota</taxon>
        <taxon>Thermoleophilia</taxon>
        <taxon>Solirubrobacterales</taxon>
        <taxon>Conexibacteraceae</taxon>
        <taxon>Conexibacter</taxon>
    </lineage>
</organism>
<dbReference type="Gene3D" id="3.40.630.30">
    <property type="match status" value="1"/>
</dbReference>
<feature type="domain" description="N-acetyltransferase" evidence="1">
    <location>
        <begin position="11"/>
        <end position="206"/>
    </location>
</feature>
<proteinExistence type="predicted"/>
<protein>
    <submittedName>
        <fullName evidence="2">Ribosomal protein S18 acetylase RimI-like enzyme</fullName>
    </submittedName>
</protein>
<evidence type="ECO:0000259" key="1">
    <source>
        <dbReference type="PROSITE" id="PS51186"/>
    </source>
</evidence>
<dbReference type="SUPFAM" id="SSF55729">
    <property type="entry name" value="Acyl-CoA N-acyltransferases (Nat)"/>
    <property type="match status" value="1"/>
</dbReference>
<sequence>MAGTPPLGAPPAVRRATAADLPALARTLARAFQDDPIACWSCRPDALRSRMLERFYAVRLRQVLRHDEIWVEQGLGGGALWLPPDRWRTTAREEAALARCMLHPRLLPRMPMVSWGFTGIERRHPAAPPHWYLAVLGTDPAAQGRGIGSALLRAVLDRCDEDGVAAYLESSKEANVAFYARHGFRVTDVVALPRGPHAWLMWREPR</sequence>
<reference evidence="2 3" key="1">
    <citation type="submission" date="2020-08" db="EMBL/GenBank/DDBJ databases">
        <title>Genomic Encyclopedia of Archaeal and Bacterial Type Strains, Phase II (KMG-II): from individual species to whole genera.</title>
        <authorList>
            <person name="Goeker M."/>
        </authorList>
    </citation>
    <scope>NUCLEOTIDE SEQUENCE [LARGE SCALE GENOMIC DNA]</scope>
    <source>
        <strain evidence="2 3">DSM 23288</strain>
    </source>
</reference>
<gene>
    <name evidence="2" type="ORF">BDZ31_002570</name>
</gene>
<evidence type="ECO:0000313" key="3">
    <source>
        <dbReference type="Proteomes" id="UP000585272"/>
    </source>
</evidence>
<dbReference type="PROSITE" id="PS51186">
    <property type="entry name" value="GNAT"/>
    <property type="match status" value="1"/>
</dbReference>